<organism evidence="2">
    <name type="scientific">marine sediment metagenome</name>
    <dbReference type="NCBI Taxonomy" id="412755"/>
    <lineage>
        <taxon>unclassified sequences</taxon>
        <taxon>metagenomes</taxon>
        <taxon>ecological metagenomes</taxon>
    </lineage>
</organism>
<keyword evidence="1" id="KW-0472">Membrane</keyword>
<feature type="transmembrane region" description="Helical" evidence="1">
    <location>
        <begin position="127"/>
        <end position="148"/>
    </location>
</feature>
<comment type="caution">
    <text evidence="2">The sequence shown here is derived from an EMBL/GenBank/DDBJ whole genome shotgun (WGS) entry which is preliminary data.</text>
</comment>
<evidence type="ECO:0000256" key="1">
    <source>
        <dbReference type="SAM" id="Phobius"/>
    </source>
</evidence>
<protein>
    <submittedName>
        <fullName evidence="2">Uncharacterized protein</fullName>
    </submittedName>
</protein>
<sequence>MSLSCLEIALFISLNFMEFNDIETNPIFLSEFIYGSNYISLTGTVLWIFLIISMGCYAIIGFVMSKTAKSNKIKNNLLAKLMVVIGMVILLGGFVKMDYIVLLGKTDISTLSGDISFQSALYDFTPILPAIFWTYFISATCCFMIAGLI</sequence>
<accession>X0WRG5</accession>
<dbReference type="EMBL" id="BARS01037398">
    <property type="protein sequence ID" value="GAG25802.1"/>
    <property type="molecule type" value="Genomic_DNA"/>
</dbReference>
<proteinExistence type="predicted"/>
<reference evidence="2" key="1">
    <citation type="journal article" date="2014" name="Front. Microbiol.">
        <title>High frequency of phylogenetically diverse reductive dehalogenase-homologous genes in deep subseafloor sedimentary metagenomes.</title>
        <authorList>
            <person name="Kawai M."/>
            <person name="Futagami T."/>
            <person name="Toyoda A."/>
            <person name="Takaki Y."/>
            <person name="Nishi S."/>
            <person name="Hori S."/>
            <person name="Arai W."/>
            <person name="Tsubouchi T."/>
            <person name="Morono Y."/>
            <person name="Uchiyama I."/>
            <person name="Ito T."/>
            <person name="Fujiyama A."/>
            <person name="Inagaki F."/>
            <person name="Takami H."/>
        </authorList>
    </citation>
    <scope>NUCLEOTIDE SEQUENCE</scope>
    <source>
        <strain evidence="2">Expedition CK06-06</strain>
    </source>
</reference>
<feature type="non-terminal residue" evidence="2">
    <location>
        <position position="149"/>
    </location>
</feature>
<name>X0WRG5_9ZZZZ</name>
<keyword evidence="1" id="KW-1133">Transmembrane helix</keyword>
<keyword evidence="1" id="KW-0812">Transmembrane</keyword>
<dbReference type="AlphaFoldDB" id="X0WRG5"/>
<feature type="transmembrane region" description="Helical" evidence="1">
    <location>
        <begin position="77"/>
        <end position="95"/>
    </location>
</feature>
<feature type="transmembrane region" description="Helical" evidence="1">
    <location>
        <begin position="45"/>
        <end position="65"/>
    </location>
</feature>
<evidence type="ECO:0000313" key="2">
    <source>
        <dbReference type="EMBL" id="GAG25802.1"/>
    </source>
</evidence>
<gene>
    <name evidence="2" type="ORF">S01H1_57354</name>
</gene>